<dbReference type="Proteomes" id="UP000750522">
    <property type="component" value="Unassembled WGS sequence"/>
</dbReference>
<feature type="region of interest" description="Disordered" evidence="1">
    <location>
        <begin position="436"/>
        <end position="456"/>
    </location>
</feature>
<proteinExistence type="predicted"/>
<accession>A0A9P5KPV6</accession>
<dbReference type="EMBL" id="QQZK01000123">
    <property type="protein sequence ID" value="KAF5096207.1"/>
    <property type="molecule type" value="Genomic_DNA"/>
</dbReference>
<feature type="region of interest" description="Disordered" evidence="1">
    <location>
        <begin position="253"/>
        <end position="282"/>
    </location>
</feature>
<gene>
    <name evidence="2" type="ORF">DV451_004366</name>
</gene>
<evidence type="ECO:0000313" key="3">
    <source>
        <dbReference type="Proteomes" id="UP000750522"/>
    </source>
</evidence>
<comment type="caution">
    <text evidence="2">The sequence shown here is derived from an EMBL/GenBank/DDBJ whole genome shotgun (WGS) entry which is preliminary data.</text>
</comment>
<dbReference type="PANTHER" id="PTHR37332">
    <property type="entry name" value="EXPRESSED PROTEIN"/>
    <property type="match status" value="1"/>
</dbReference>
<organism evidence="2 3">
    <name type="scientific">Geotrichum candidum</name>
    <name type="common">Oospora lactis</name>
    <name type="synonym">Dipodascus geotrichum</name>
    <dbReference type="NCBI Taxonomy" id="1173061"/>
    <lineage>
        <taxon>Eukaryota</taxon>
        <taxon>Fungi</taxon>
        <taxon>Dikarya</taxon>
        <taxon>Ascomycota</taxon>
        <taxon>Saccharomycotina</taxon>
        <taxon>Dipodascomycetes</taxon>
        <taxon>Dipodascales</taxon>
        <taxon>Dipodascaceae</taxon>
        <taxon>Geotrichum</taxon>
    </lineage>
</organism>
<feature type="region of interest" description="Disordered" evidence="1">
    <location>
        <begin position="202"/>
        <end position="221"/>
    </location>
</feature>
<evidence type="ECO:0000256" key="1">
    <source>
        <dbReference type="SAM" id="MobiDB-lite"/>
    </source>
</evidence>
<sequence length="470" mass="51340">MLIALSTTAGAPQTYKREITKATLASTLHRRISTLKYLKNVHLSKEPWLDTARIPREKLAAIYHPDFTRSYFALGANLGALSEIQYVDLRQFLNALQVVLHYFDYHDQKRITNNKMHRQKELKRAGKGGSGMRSDSISPAQSTTHSMSSSDSGSTTATPTSFRNPFKGRKIFGSNKKKEESVSAASVKVVTKKKSTHFGGLFARKKNSSHNNELSDDDFHDLHSDDDDDNLTPIISNTSSMATALATSAFRTNSRAGSSSGSGLFVTSTSTSSSSSSTAVSNSINEVHGTGTYTMGRAKKRYHQNNKADHSTINQNMLSVPSVPAAMQRTPMLTAVLDSLIVIDERNLPFPPDTIQAIITLLDLLVTIYRSLAQSLDQAGTLTRGELGDIDVALAGVEVILRRIVVSDALLSLDAEYLRLRAPRSRDLLERDILKHSSNPNGAARKPGSNGKLVDQNPVVAIPQSHAMYV</sequence>
<feature type="compositionally biased region" description="Low complexity" evidence="1">
    <location>
        <begin position="257"/>
        <end position="282"/>
    </location>
</feature>
<evidence type="ECO:0000313" key="2">
    <source>
        <dbReference type="EMBL" id="KAF5096207.1"/>
    </source>
</evidence>
<protein>
    <submittedName>
        <fullName evidence="2">Uncharacterized protein</fullName>
    </submittedName>
</protein>
<name>A0A9P5KPV6_GEOCN</name>
<reference evidence="2" key="1">
    <citation type="journal article" date="2020" name="Front. Microbiol.">
        <title>Phenotypic and Genetic Characterization of the Cheese Ripening Yeast Geotrichum candidum.</title>
        <authorList>
            <person name="Perkins V."/>
            <person name="Vignola S."/>
            <person name="Lessard M.H."/>
            <person name="Plante P.L."/>
            <person name="Corbeil J."/>
            <person name="Dugat-Bony E."/>
            <person name="Frenette M."/>
            <person name="Labrie S."/>
        </authorList>
    </citation>
    <scope>NUCLEOTIDE SEQUENCE</scope>
    <source>
        <strain evidence="2">LMA-70</strain>
    </source>
</reference>
<feature type="compositionally biased region" description="Low complexity" evidence="1">
    <location>
        <begin position="142"/>
        <end position="161"/>
    </location>
</feature>
<reference evidence="2" key="2">
    <citation type="submission" date="2020-01" db="EMBL/GenBank/DDBJ databases">
        <authorList>
            <person name="Perkins V."/>
            <person name="Lessard M.-H."/>
            <person name="Dugat-Bony E."/>
            <person name="Frenette M."/>
            <person name="Labrie S."/>
        </authorList>
    </citation>
    <scope>NUCLEOTIDE SEQUENCE</scope>
    <source>
        <strain evidence="2">LMA-70</strain>
    </source>
</reference>
<dbReference type="PANTHER" id="PTHR37332:SF1">
    <property type="entry name" value="ELMO DOMAIN-CONTAINING PROTEIN"/>
    <property type="match status" value="1"/>
</dbReference>
<feature type="region of interest" description="Disordered" evidence="1">
    <location>
        <begin position="114"/>
        <end position="187"/>
    </location>
</feature>
<dbReference type="AlphaFoldDB" id="A0A9P5KPV6"/>